<dbReference type="KEGG" id="fpr:FP2_10690"/>
<dbReference type="eggNOG" id="COG1055">
    <property type="taxonomic scope" value="Bacteria"/>
</dbReference>
<evidence type="ECO:0000256" key="3">
    <source>
        <dbReference type="ARBA" id="ARBA00022692"/>
    </source>
</evidence>
<keyword evidence="9" id="KW-1185">Reference proteome</keyword>
<feature type="transmembrane region" description="Helical" evidence="6">
    <location>
        <begin position="296"/>
        <end position="319"/>
    </location>
</feature>
<evidence type="ECO:0000256" key="2">
    <source>
        <dbReference type="ARBA" id="ARBA00022448"/>
    </source>
</evidence>
<evidence type="ECO:0000256" key="6">
    <source>
        <dbReference type="SAM" id="Phobius"/>
    </source>
</evidence>
<reference evidence="8 9" key="2">
    <citation type="submission" date="2010-03" db="EMBL/GenBank/DDBJ databases">
        <authorList>
            <person name="Pajon A."/>
        </authorList>
    </citation>
    <scope>NUCLEOTIDE SEQUENCE [LARGE SCALE GENOMIC DNA]</scope>
    <source>
        <strain evidence="9">L2-6</strain>
    </source>
</reference>
<feature type="transmembrane region" description="Helical" evidence="6">
    <location>
        <begin position="83"/>
        <end position="103"/>
    </location>
</feature>
<dbReference type="GO" id="GO:0055085">
    <property type="term" value="P:transmembrane transport"/>
    <property type="evidence" value="ECO:0007669"/>
    <property type="project" value="InterPro"/>
</dbReference>
<sequence>MLDRSKQFGSLLLQGHAEKKQKEAIFVSNSIALFSLIVLVACIAIGFALKKNVGLIAVLAAAVFGSAAGYTDSQIIKGFSSSTFIMLLGVSLLCTIATNNGTLELAAKKFLRLSGGHVAITPVIIYLIGYIVAAIGPGCVPALGIAAALSLPLGKSTGYNSVMLAAIGQIGSMAGRFSPITPESVLIYNLASEQGITGYQTHTLIYATITTIVLSIVIFLVFKGFRIKEPQSKEKESLPAFTQKQIITLVGFLAMIVASAFFKRNVGLISFAVAVVLLLLNVADEKVVIKSVPWSTLMMVTGIGMLMNIVSDVGGVALMSNGLASIMTPKTAVAIQGLSAGILSWFSSAIGVVWPTMVPTVGAIAEQVGVKPEGLITIMCMTASFAGFSPASTGGSLIMAANATDPEFTKEKENKLFIQMFGLSALLLLTVLAGLLGLYNIL</sequence>
<proteinExistence type="predicted"/>
<comment type="subcellular location">
    <subcellularLocation>
        <location evidence="1">Membrane</location>
        <topology evidence="1">Multi-pass membrane protein</topology>
    </subcellularLocation>
</comment>
<evidence type="ECO:0000313" key="9">
    <source>
        <dbReference type="Proteomes" id="UP000008804"/>
    </source>
</evidence>
<keyword evidence="3 6" id="KW-0812">Transmembrane</keyword>
<dbReference type="AlphaFoldDB" id="D4K525"/>
<feature type="transmembrane region" description="Helical" evidence="6">
    <location>
        <begin position="416"/>
        <end position="439"/>
    </location>
</feature>
<dbReference type="BioCyc" id="FPRA718252:G1375-902-MONOMER"/>
<dbReference type="GO" id="GO:0016020">
    <property type="term" value="C:membrane"/>
    <property type="evidence" value="ECO:0007669"/>
    <property type="project" value="UniProtKB-SubCell"/>
</dbReference>
<feature type="transmembrane region" description="Helical" evidence="6">
    <location>
        <begin position="53"/>
        <end position="71"/>
    </location>
</feature>
<feature type="transmembrane region" description="Helical" evidence="6">
    <location>
        <begin position="246"/>
        <end position="262"/>
    </location>
</feature>
<evidence type="ECO:0000313" key="8">
    <source>
        <dbReference type="EMBL" id="CBK98618.1"/>
    </source>
</evidence>
<keyword evidence="2" id="KW-0813">Transport</keyword>
<gene>
    <name evidence="8" type="ORF">FP2_10690</name>
</gene>
<dbReference type="Pfam" id="PF03600">
    <property type="entry name" value="CitMHS"/>
    <property type="match status" value="1"/>
</dbReference>
<feature type="transmembrane region" description="Helical" evidence="6">
    <location>
        <begin position="123"/>
        <end position="149"/>
    </location>
</feature>
<feature type="transmembrane region" description="Helical" evidence="6">
    <location>
        <begin position="204"/>
        <end position="225"/>
    </location>
</feature>
<feature type="transmembrane region" description="Helical" evidence="6">
    <location>
        <begin position="331"/>
        <end position="354"/>
    </location>
</feature>
<evidence type="ECO:0000256" key="1">
    <source>
        <dbReference type="ARBA" id="ARBA00004141"/>
    </source>
</evidence>
<dbReference type="EMBL" id="FP929045">
    <property type="protein sequence ID" value="CBK98618.1"/>
    <property type="molecule type" value="Genomic_DNA"/>
</dbReference>
<accession>D4K525</accession>
<evidence type="ECO:0000259" key="7">
    <source>
        <dbReference type="Pfam" id="PF03600"/>
    </source>
</evidence>
<dbReference type="PATRIC" id="fig|718252.3.peg.2419"/>
<protein>
    <submittedName>
        <fullName evidence="8">Di-and tricarboxylate transporters</fullName>
    </submittedName>
</protein>
<keyword evidence="5 6" id="KW-0472">Membrane</keyword>
<feature type="transmembrane region" description="Helical" evidence="6">
    <location>
        <begin position="24"/>
        <end position="47"/>
    </location>
</feature>
<organism evidence="8 9">
    <name type="scientific">Faecalibacterium prausnitzii L2-6</name>
    <dbReference type="NCBI Taxonomy" id="718252"/>
    <lineage>
        <taxon>Bacteria</taxon>
        <taxon>Bacillati</taxon>
        <taxon>Bacillota</taxon>
        <taxon>Clostridia</taxon>
        <taxon>Eubacteriales</taxon>
        <taxon>Oscillospiraceae</taxon>
        <taxon>Faecalibacterium</taxon>
    </lineage>
</organism>
<reference evidence="8 9" key="1">
    <citation type="submission" date="2010-03" db="EMBL/GenBank/DDBJ databases">
        <title>The genome sequence of Faecalibacterium prausnitzii L2/6.</title>
        <authorList>
            <consortium name="metaHIT consortium -- http://www.metahit.eu/"/>
            <person name="Pajon A."/>
            <person name="Turner K."/>
            <person name="Parkhill J."/>
            <person name="Duncan S."/>
            <person name="Flint H."/>
        </authorList>
    </citation>
    <scope>NUCLEOTIDE SEQUENCE [LARGE SCALE GENOMIC DNA]</scope>
    <source>
        <strain evidence="9">L2-6</strain>
    </source>
</reference>
<name>D4K525_9FIRM</name>
<dbReference type="InterPro" id="IPR004680">
    <property type="entry name" value="Cit_transptr-like_dom"/>
</dbReference>
<feature type="domain" description="Citrate transporter-like" evidence="7">
    <location>
        <begin position="50"/>
        <end position="381"/>
    </location>
</feature>
<evidence type="ECO:0000256" key="4">
    <source>
        <dbReference type="ARBA" id="ARBA00022989"/>
    </source>
</evidence>
<feature type="transmembrane region" description="Helical" evidence="6">
    <location>
        <begin position="268"/>
        <end position="284"/>
    </location>
</feature>
<feature type="transmembrane region" description="Helical" evidence="6">
    <location>
        <begin position="375"/>
        <end position="401"/>
    </location>
</feature>
<dbReference type="HOGENOM" id="CLU_052316_0_0_9"/>
<dbReference type="STRING" id="718252.FP2_10690"/>
<keyword evidence="4 6" id="KW-1133">Transmembrane helix</keyword>
<dbReference type="Proteomes" id="UP000008804">
    <property type="component" value="Chromosome"/>
</dbReference>
<evidence type="ECO:0000256" key="5">
    <source>
        <dbReference type="ARBA" id="ARBA00023136"/>
    </source>
</evidence>